<name>A0A2V2BNS5_9EURY</name>
<evidence type="ECO:0000313" key="2">
    <source>
        <dbReference type="Proteomes" id="UP000246004"/>
    </source>
</evidence>
<sequence>MKKDITLHGRNGEVGLSIEIINPIIALKKDLKTLRQLIRIFI</sequence>
<comment type="caution">
    <text evidence="1">The sequence shown here is derived from an EMBL/GenBank/DDBJ whole genome shotgun (WGS) entry which is preliminary data.</text>
</comment>
<protein>
    <submittedName>
        <fullName evidence="1">Uncharacterized protein</fullName>
    </submittedName>
</protein>
<reference evidence="1 2" key="1">
    <citation type="submission" date="2016-04" db="EMBL/GenBank/DDBJ databases">
        <title>Genome sequence of Methanosphaera cuniculi DSM 4103.</title>
        <authorList>
            <person name="Poehlein A."/>
            <person name="Seedorf H."/>
            <person name="Daniel R."/>
        </authorList>
    </citation>
    <scope>NUCLEOTIDE SEQUENCE [LARGE SCALE GENOMIC DNA]</scope>
    <source>
        <strain evidence="1 2">DSM 4103</strain>
    </source>
</reference>
<dbReference type="AlphaFoldDB" id="A0A2V2BNS5"/>
<accession>A0A2V2BNS5</accession>
<dbReference type="RefSeq" id="WP_275542256.1">
    <property type="nucleotide sequence ID" value="NZ_LMVN01000002.1"/>
</dbReference>
<organism evidence="1 2">
    <name type="scientific">Methanosphaera cuniculi</name>
    <dbReference type="NCBI Taxonomy" id="1077256"/>
    <lineage>
        <taxon>Archaea</taxon>
        <taxon>Methanobacteriati</taxon>
        <taxon>Methanobacteriota</taxon>
        <taxon>Methanomada group</taxon>
        <taxon>Methanobacteria</taxon>
        <taxon>Methanobacteriales</taxon>
        <taxon>Methanobacteriaceae</taxon>
        <taxon>Methanosphaera</taxon>
    </lineage>
</organism>
<evidence type="ECO:0000313" key="1">
    <source>
        <dbReference type="EMBL" id="PWL07720.1"/>
    </source>
</evidence>
<dbReference type="Proteomes" id="UP000246004">
    <property type="component" value="Unassembled WGS sequence"/>
</dbReference>
<proteinExistence type="predicted"/>
<dbReference type="EMBL" id="LWMS01000044">
    <property type="protein sequence ID" value="PWL07720.1"/>
    <property type="molecule type" value="Genomic_DNA"/>
</dbReference>
<gene>
    <name evidence="1" type="ORF">MSCUN_12510</name>
</gene>